<keyword evidence="2" id="KW-0472">Membrane</keyword>
<protein>
    <submittedName>
        <fullName evidence="3">Uncharacterized protein</fullName>
    </submittedName>
</protein>
<dbReference type="AlphaFoldDB" id="A0A6J4Q884"/>
<feature type="region of interest" description="Disordered" evidence="1">
    <location>
        <begin position="50"/>
        <end position="79"/>
    </location>
</feature>
<sequence>MLDRAPWPVVPGAVLFWLFFLGGNLLLPQTVALAWLLTSLFAEQHDAALPARPARRADGAGRRRTGPPPVRRRAEGRTA</sequence>
<evidence type="ECO:0000313" key="3">
    <source>
        <dbReference type="EMBL" id="CAA9436325.1"/>
    </source>
</evidence>
<keyword evidence="2" id="KW-1133">Transmembrane helix</keyword>
<reference evidence="3" key="1">
    <citation type="submission" date="2020-02" db="EMBL/GenBank/DDBJ databases">
        <authorList>
            <person name="Meier V. D."/>
        </authorList>
    </citation>
    <scope>NUCLEOTIDE SEQUENCE</scope>
    <source>
        <strain evidence="3">AVDCRST_MAG35</strain>
    </source>
</reference>
<accession>A0A6J4Q884</accession>
<proteinExistence type="predicted"/>
<organism evidence="3">
    <name type="scientific">uncultured Quadrisphaera sp</name>
    <dbReference type="NCBI Taxonomy" id="904978"/>
    <lineage>
        <taxon>Bacteria</taxon>
        <taxon>Bacillati</taxon>
        <taxon>Actinomycetota</taxon>
        <taxon>Actinomycetes</taxon>
        <taxon>Kineosporiales</taxon>
        <taxon>Kineosporiaceae</taxon>
        <taxon>Quadrisphaera</taxon>
        <taxon>environmental samples</taxon>
    </lineage>
</organism>
<evidence type="ECO:0000256" key="2">
    <source>
        <dbReference type="SAM" id="Phobius"/>
    </source>
</evidence>
<evidence type="ECO:0000256" key="1">
    <source>
        <dbReference type="SAM" id="MobiDB-lite"/>
    </source>
</evidence>
<dbReference type="EMBL" id="CADCUY010000570">
    <property type="protein sequence ID" value="CAA9436325.1"/>
    <property type="molecule type" value="Genomic_DNA"/>
</dbReference>
<keyword evidence="2" id="KW-0812">Transmembrane</keyword>
<feature type="transmembrane region" description="Helical" evidence="2">
    <location>
        <begin position="14"/>
        <end position="37"/>
    </location>
</feature>
<gene>
    <name evidence="3" type="ORF">AVDCRST_MAG35-2922</name>
</gene>
<name>A0A6J4Q884_9ACTN</name>